<dbReference type="HOGENOM" id="CLU_1824109_0_0_10"/>
<protein>
    <submittedName>
        <fullName evidence="1">Uncharacterized protein</fullName>
    </submittedName>
</protein>
<organism evidence="1 2">
    <name type="scientific">Spirosoma linguale (strain ATCC 33905 / DSM 74 / LMG 10896 / Claus 1)</name>
    <dbReference type="NCBI Taxonomy" id="504472"/>
    <lineage>
        <taxon>Bacteria</taxon>
        <taxon>Pseudomonadati</taxon>
        <taxon>Bacteroidota</taxon>
        <taxon>Cytophagia</taxon>
        <taxon>Cytophagales</taxon>
        <taxon>Cytophagaceae</taxon>
        <taxon>Spirosoma</taxon>
    </lineage>
</organism>
<proteinExistence type="predicted"/>
<keyword evidence="1" id="KW-0614">Plasmid</keyword>
<dbReference type="Proteomes" id="UP000002028">
    <property type="component" value="Plasmid pSLIN02"/>
</dbReference>
<sequence length="141" mass="16195">MNMKPTRKNEAKSLFSAFSEAISHDEELANEILINNGSDPERIERNGQELYQKYVLRKRLAHNSNQKTSLLQSLSEKVTDYLQEQSVTISSTFLPSQVGSQQQVFMMLCNKFKEISPEDLKSIMQDEAVLKELKKIQQPES</sequence>
<keyword evidence="2" id="KW-1185">Reference proteome</keyword>
<dbReference type="AlphaFoldDB" id="D2QVE8"/>
<name>D2QVE8_SPILD</name>
<evidence type="ECO:0000313" key="1">
    <source>
        <dbReference type="EMBL" id="ADB42780.1"/>
    </source>
</evidence>
<gene>
    <name evidence="1" type="ordered locus">Slin_6831</name>
</gene>
<reference evidence="1 2" key="1">
    <citation type="journal article" date="2010" name="Stand. Genomic Sci.">
        <title>Complete genome sequence of Spirosoma linguale type strain (1).</title>
        <authorList>
            <person name="Lail K."/>
            <person name="Sikorski J."/>
            <person name="Saunders E."/>
            <person name="Lapidus A."/>
            <person name="Glavina Del Rio T."/>
            <person name="Copeland A."/>
            <person name="Tice H."/>
            <person name="Cheng J.-F."/>
            <person name="Lucas S."/>
            <person name="Nolan M."/>
            <person name="Bruce D."/>
            <person name="Goodwin L."/>
            <person name="Pitluck S."/>
            <person name="Ivanova N."/>
            <person name="Mavromatis K."/>
            <person name="Ovchinnikova G."/>
            <person name="Pati A."/>
            <person name="Chen A."/>
            <person name="Palaniappan K."/>
            <person name="Land M."/>
            <person name="Hauser L."/>
            <person name="Chang Y.-J."/>
            <person name="Jeffries C.D."/>
            <person name="Chain P."/>
            <person name="Brettin T."/>
            <person name="Detter J.C."/>
            <person name="Schuetze A."/>
            <person name="Rohde M."/>
            <person name="Tindall B.J."/>
            <person name="Goeker M."/>
            <person name="Bristow J."/>
            <person name="Eisen J.A."/>
            <person name="Markowitz V."/>
            <person name="Hugenholtz P."/>
            <person name="Kyrpides N.C."/>
            <person name="Klenk H.-P."/>
            <person name="Chen F."/>
        </authorList>
    </citation>
    <scope>NUCLEOTIDE SEQUENCE [LARGE SCALE GENOMIC DNA]</scope>
    <source>
        <strain evidence="2">ATCC 33905 / DSM 74 / LMG 10896 / Claus 1</strain>
    </source>
</reference>
<geneLocation type="plasmid" evidence="1 2">
    <name>pSLIN02</name>
</geneLocation>
<dbReference type="KEGG" id="sli:Slin_6831"/>
<evidence type="ECO:0000313" key="2">
    <source>
        <dbReference type="Proteomes" id="UP000002028"/>
    </source>
</evidence>
<dbReference type="EMBL" id="CP001771">
    <property type="protein sequence ID" value="ADB42780.1"/>
    <property type="molecule type" value="Genomic_DNA"/>
</dbReference>
<accession>D2QVE8</accession>